<evidence type="ECO:0000313" key="2">
    <source>
        <dbReference type="EMBL" id="KAF2263375.1"/>
    </source>
</evidence>
<sequence length="112" mass="12571">MSRARRIPLFWVLLPAAHYRGACRHGRIHGREPLVSQSKTPVPTYSTPSGAAEGPRGAYASNDADEKCRVRLYAPHEPRCNELAWFEVEEPTNPESNNRRLLSTPHHLDASS</sequence>
<feature type="region of interest" description="Disordered" evidence="1">
    <location>
        <begin position="89"/>
        <end position="112"/>
    </location>
</feature>
<dbReference type="EMBL" id="ML986626">
    <property type="protein sequence ID" value="KAF2263375.1"/>
    <property type="molecule type" value="Genomic_DNA"/>
</dbReference>
<gene>
    <name evidence="2" type="ORF">CC78DRAFT_581461</name>
</gene>
<dbReference type="Proteomes" id="UP000800093">
    <property type="component" value="Unassembled WGS sequence"/>
</dbReference>
<name>A0A9P4K806_9PLEO</name>
<feature type="region of interest" description="Disordered" evidence="1">
    <location>
        <begin position="30"/>
        <end position="61"/>
    </location>
</feature>
<evidence type="ECO:0000313" key="3">
    <source>
        <dbReference type="Proteomes" id="UP000800093"/>
    </source>
</evidence>
<evidence type="ECO:0000256" key="1">
    <source>
        <dbReference type="SAM" id="MobiDB-lite"/>
    </source>
</evidence>
<accession>A0A9P4K806</accession>
<reference evidence="3" key="1">
    <citation type="journal article" date="2020" name="Stud. Mycol.">
        <title>101 Dothideomycetes genomes: A test case for predicting lifestyles and emergence of pathogens.</title>
        <authorList>
            <person name="Haridas S."/>
            <person name="Albert R."/>
            <person name="Binder M."/>
            <person name="Bloem J."/>
            <person name="LaButti K."/>
            <person name="Salamov A."/>
            <person name="Andreopoulos B."/>
            <person name="Baker S."/>
            <person name="Barry K."/>
            <person name="Bills G."/>
            <person name="Bluhm B."/>
            <person name="Cannon C."/>
            <person name="Castanera R."/>
            <person name="Culley D."/>
            <person name="Daum C."/>
            <person name="Ezra D."/>
            <person name="Gonzalez J."/>
            <person name="Henrissat B."/>
            <person name="Kuo A."/>
            <person name="Liang C."/>
            <person name="Lipzen A."/>
            <person name="Lutzoni F."/>
            <person name="Magnuson J."/>
            <person name="Mondo S."/>
            <person name="Nolan M."/>
            <person name="Ohm R."/>
            <person name="Pangilinan J."/>
            <person name="Park H.-J."/>
            <person name="Ramirez L."/>
            <person name="Alfaro M."/>
            <person name="Sun H."/>
            <person name="Tritt A."/>
            <person name="Yoshinaga Y."/>
            <person name="Zwiers L.-H."/>
            <person name="Turgeon B."/>
            <person name="Goodwin S."/>
            <person name="Spatafora J."/>
            <person name="Crous P."/>
            <person name="Grigoriev I."/>
        </authorList>
    </citation>
    <scope>NUCLEOTIDE SEQUENCE [LARGE SCALE GENOMIC DNA]</scope>
    <source>
        <strain evidence="3">CBS 304.66</strain>
    </source>
</reference>
<dbReference type="AlphaFoldDB" id="A0A9P4K806"/>
<comment type="caution">
    <text evidence="2">The sequence shown here is derived from an EMBL/GenBank/DDBJ whole genome shotgun (WGS) entry which is preliminary data.</text>
</comment>
<proteinExistence type="predicted"/>
<feature type="compositionally biased region" description="Polar residues" evidence="1">
    <location>
        <begin position="35"/>
        <end position="49"/>
    </location>
</feature>
<keyword evidence="3" id="KW-1185">Reference proteome</keyword>
<protein>
    <submittedName>
        <fullName evidence="2">Uncharacterized protein</fullName>
    </submittedName>
</protein>
<organism evidence="2 3">
    <name type="scientific">Lojkania enalia</name>
    <dbReference type="NCBI Taxonomy" id="147567"/>
    <lineage>
        <taxon>Eukaryota</taxon>
        <taxon>Fungi</taxon>
        <taxon>Dikarya</taxon>
        <taxon>Ascomycota</taxon>
        <taxon>Pezizomycotina</taxon>
        <taxon>Dothideomycetes</taxon>
        <taxon>Pleosporomycetidae</taxon>
        <taxon>Pleosporales</taxon>
        <taxon>Pleosporales incertae sedis</taxon>
        <taxon>Lojkania</taxon>
    </lineage>
</organism>